<keyword evidence="5" id="KW-1185">Reference proteome</keyword>
<comment type="caution">
    <text evidence="4">The sequence shown here is derived from an EMBL/GenBank/DDBJ whole genome shotgun (WGS) entry which is preliminary data.</text>
</comment>
<feature type="compositionally biased region" description="Basic and acidic residues" evidence="1">
    <location>
        <begin position="283"/>
        <end position="297"/>
    </location>
</feature>
<accession>A0A4R6UQL4</accession>
<feature type="region of interest" description="Disordered" evidence="1">
    <location>
        <begin position="51"/>
        <end position="115"/>
    </location>
</feature>
<dbReference type="SMART" id="SM00306">
    <property type="entry name" value="HintN"/>
    <property type="match status" value="1"/>
</dbReference>
<evidence type="ECO:0000256" key="1">
    <source>
        <dbReference type="SAM" id="MobiDB-lite"/>
    </source>
</evidence>
<dbReference type="InterPro" id="IPR003587">
    <property type="entry name" value="Hint_dom_N"/>
</dbReference>
<keyword evidence="2" id="KW-0472">Membrane</keyword>
<evidence type="ECO:0000313" key="4">
    <source>
        <dbReference type="EMBL" id="TDQ49242.1"/>
    </source>
</evidence>
<evidence type="ECO:0000259" key="3">
    <source>
        <dbReference type="SMART" id="SM00306"/>
    </source>
</evidence>
<evidence type="ECO:0000313" key="5">
    <source>
        <dbReference type="Proteomes" id="UP000295281"/>
    </source>
</evidence>
<feature type="compositionally biased region" description="Gly residues" evidence="1">
    <location>
        <begin position="53"/>
        <end position="65"/>
    </location>
</feature>
<reference evidence="4 5" key="1">
    <citation type="submission" date="2019-03" db="EMBL/GenBank/DDBJ databases">
        <title>Genomic Encyclopedia of Type Strains, Phase IV (KMG-IV): sequencing the most valuable type-strain genomes for metagenomic binning, comparative biology and taxonomic classification.</title>
        <authorList>
            <person name="Goeker M."/>
        </authorList>
    </citation>
    <scope>NUCLEOTIDE SEQUENCE [LARGE SCALE GENOMIC DNA]</scope>
    <source>
        <strain evidence="4 5">DSM 46770</strain>
    </source>
</reference>
<protein>
    <submittedName>
        <fullName evidence="4">Pretoxin HINT domain-containing protein</fullName>
    </submittedName>
</protein>
<name>A0A4R6UQL4_9ACTN</name>
<dbReference type="AlphaFoldDB" id="A0A4R6UQL4"/>
<dbReference type="SUPFAM" id="SSF51294">
    <property type="entry name" value="Hedgehog/intein (Hint) domain"/>
    <property type="match status" value="1"/>
</dbReference>
<gene>
    <name evidence="4" type="ORF">EV190_11638</name>
</gene>
<sequence length="556" mass="58288">MLRRIHDPERGASILEYAAVMALVAAIAGVLFASGVAEAVRDGVNDSVALALGGEGTPGGGGDPGTGRPEPGRERGGGQGEPSGEEEGEPAGSERGGRGGDTPRGTPKGVADGWSLTGEQVGDYYADLLWNHPRENLVGTIESVLDPLGTMDAMMDGVVDTAVTMRDEYAENRRAALDQLLSGDVLGGIGTYVGGSLRITVWDNPYNGLAIARGLWGSASEHVENGEYGRAAADVASEVLGWVGPGRVGRILDILKRGPDAPSAPDRPGSHPQAGADDPPDTTGRDEEGATRSRPEEGENPGVSCPVGANSFVPGTLVLMADGGYRAIEGIDAGERVWAFDPATGEEGPRVVTDLITGGGAKTLVDITVVDDTGEAGTVTATDEHPFWAVERAEWVAAVDLEPGEWLRTSAGTWAQVSAVETRAVPDQQVHNLTVEDLHTYYVAVGGVGVLVHNDGCTPIRDIVTDENGGLIGWENSRGVRVVTPQELQDVRARLREEYGDPTVREVPGKGTVEVWEVEGGKINYRNFSSSGGSNDPTIDFSGFSDLGMKRLHSEE</sequence>
<dbReference type="Pfam" id="PF07591">
    <property type="entry name" value="PT-HINT"/>
    <property type="match status" value="1"/>
</dbReference>
<feature type="domain" description="Hint" evidence="3">
    <location>
        <begin position="309"/>
        <end position="411"/>
    </location>
</feature>
<keyword evidence="2" id="KW-0812">Transmembrane</keyword>
<evidence type="ECO:0000256" key="2">
    <source>
        <dbReference type="SAM" id="Phobius"/>
    </source>
</evidence>
<dbReference type="CDD" id="cd00081">
    <property type="entry name" value="Hint"/>
    <property type="match status" value="1"/>
</dbReference>
<feature type="transmembrane region" description="Helical" evidence="2">
    <location>
        <begin position="12"/>
        <end position="33"/>
    </location>
</feature>
<dbReference type="InterPro" id="IPR036844">
    <property type="entry name" value="Hint_dom_sf"/>
</dbReference>
<organism evidence="4 5">
    <name type="scientific">Actinorugispora endophytica</name>
    <dbReference type="NCBI Taxonomy" id="1605990"/>
    <lineage>
        <taxon>Bacteria</taxon>
        <taxon>Bacillati</taxon>
        <taxon>Actinomycetota</taxon>
        <taxon>Actinomycetes</taxon>
        <taxon>Streptosporangiales</taxon>
        <taxon>Nocardiopsidaceae</taxon>
        <taxon>Actinorugispora</taxon>
    </lineage>
</organism>
<keyword evidence="2" id="KW-1133">Transmembrane helix</keyword>
<dbReference type="EMBL" id="SNYN01000016">
    <property type="protein sequence ID" value="TDQ49242.1"/>
    <property type="molecule type" value="Genomic_DNA"/>
</dbReference>
<dbReference type="Proteomes" id="UP000295281">
    <property type="component" value="Unassembled WGS sequence"/>
</dbReference>
<dbReference type="Gene3D" id="2.170.16.10">
    <property type="entry name" value="Hedgehog/Intein (Hint) domain"/>
    <property type="match status" value="1"/>
</dbReference>
<proteinExistence type="predicted"/>
<feature type="region of interest" description="Disordered" evidence="1">
    <location>
        <begin position="256"/>
        <end position="307"/>
    </location>
</feature>